<keyword evidence="2" id="KW-1185">Reference proteome</keyword>
<evidence type="ECO:0000313" key="1">
    <source>
        <dbReference type="EMBL" id="EEI24786.1"/>
    </source>
</evidence>
<name>C0XIL6_LENH9</name>
<gene>
    <name evidence="1" type="ORF">HMPREF0519_1077</name>
</gene>
<dbReference type="Proteomes" id="UP000003752">
    <property type="component" value="Unassembled WGS sequence"/>
</dbReference>
<dbReference type="AlphaFoldDB" id="C0XIL6"/>
<organism evidence="1 2">
    <name type="scientific">Lentilactobacillus hilgardii (strain ATCC 8290 / DSM 20176 / CCUG 30140 / JCM 1155 / KCTC 3500 / NBRC 15886 / NCIMB 8040 / NRRL B-1843 / 9)</name>
    <dbReference type="NCBI Taxonomy" id="1423757"/>
    <lineage>
        <taxon>Bacteria</taxon>
        <taxon>Bacillati</taxon>
        <taxon>Bacillota</taxon>
        <taxon>Bacilli</taxon>
        <taxon>Lactobacillales</taxon>
        <taxon>Lactobacillaceae</taxon>
        <taxon>Lentilactobacillus</taxon>
    </lineage>
</organism>
<dbReference type="HOGENOM" id="CLU_3008612_0_0_9"/>
<sequence>MMTLTKETTLRELLRFIRVLVQRMLANVDVGMGLVKGGQCPYSSILKIEYFPQAKR</sequence>
<dbReference type="PATRIC" id="fig|1423757.3.peg.2283"/>
<evidence type="ECO:0000313" key="2">
    <source>
        <dbReference type="Proteomes" id="UP000003752"/>
    </source>
</evidence>
<reference evidence="1 2" key="1">
    <citation type="submission" date="2009-01" db="EMBL/GenBank/DDBJ databases">
        <authorList>
            <person name="Qin X."/>
            <person name="Bachman B."/>
            <person name="Battles P."/>
            <person name="Bell A."/>
            <person name="Bess C."/>
            <person name="Bickham C."/>
            <person name="Chaboub L."/>
            <person name="Chen D."/>
            <person name="Coyle M."/>
            <person name="Deiros D.R."/>
            <person name="Dinh H."/>
            <person name="Forbes L."/>
            <person name="Fowler G."/>
            <person name="Francisco L."/>
            <person name="Fu Q."/>
            <person name="Gubbala S."/>
            <person name="Hale W."/>
            <person name="Han Y."/>
            <person name="Hemphill L."/>
            <person name="Highlander S.K."/>
            <person name="Hirani K."/>
            <person name="Hogues M."/>
            <person name="Jackson L."/>
            <person name="Jakkamsetti A."/>
            <person name="Javaid M."/>
            <person name="Jiang H."/>
            <person name="Korchina V."/>
            <person name="Kovar C."/>
            <person name="Lara F."/>
            <person name="Lee S."/>
            <person name="Mata R."/>
            <person name="Mathew T."/>
            <person name="Moen C."/>
            <person name="Morales K."/>
            <person name="Munidasa M."/>
            <person name="Nazareth L."/>
            <person name="Ngo R."/>
            <person name="Nguyen L."/>
            <person name="Okwuonu G."/>
            <person name="Ongeri F."/>
            <person name="Patil S."/>
            <person name="Petrosino J."/>
            <person name="Pham C."/>
            <person name="Pham P."/>
            <person name="Pu L.-L."/>
            <person name="Puazo M."/>
            <person name="Raj R."/>
            <person name="Reid J."/>
            <person name="Rouhana J."/>
            <person name="Saada N."/>
            <person name="Shang Y."/>
            <person name="Simmons D."/>
            <person name="Thornton R."/>
            <person name="Warren J."/>
            <person name="Weissenberger G."/>
            <person name="Zhang J."/>
            <person name="Zhang L."/>
            <person name="Zhou C."/>
            <person name="Zhu D."/>
            <person name="Muzny D."/>
            <person name="Worley K."/>
            <person name="Gibbs R."/>
        </authorList>
    </citation>
    <scope>NUCLEOTIDE SEQUENCE [LARGE SCALE GENOMIC DNA]</scope>
    <source>
        <strain evidence="2">ATCC 8290 / DSM 20176 / CCUG 30140 / JCM 1155 / KCTC 3500 / NBRC 15886 / NCIMB 8040 / NRRL B-1843 / 9</strain>
    </source>
</reference>
<accession>C0XIL6</accession>
<dbReference type="RefSeq" id="WP_003633953.1">
    <property type="nucleotide sequence ID" value="NZ_GG669992.1"/>
</dbReference>
<dbReference type="EMBL" id="ACGP01000115">
    <property type="protein sequence ID" value="EEI24786.1"/>
    <property type="molecule type" value="Genomic_DNA"/>
</dbReference>
<comment type="caution">
    <text evidence="1">The sequence shown here is derived from an EMBL/GenBank/DDBJ whole genome shotgun (WGS) entry which is preliminary data.</text>
</comment>
<proteinExistence type="predicted"/>
<protein>
    <submittedName>
        <fullName evidence="1">Uncharacterized protein</fullName>
    </submittedName>
</protein>